<evidence type="ECO:0000313" key="2">
    <source>
        <dbReference type="Proteomes" id="UP000267164"/>
    </source>
</evidence>
<dbReference type="OrthoDB" id="4499367at2"/>
<evidence type="ECO:0000313" key="1">
    <source>
        <dbReference type="EMBL" id="AYF78083.1"/>
    </source>
</evidence>
<dbReference type="KEGG" id="nyu:D7D52_34465"/>
<sequence>MTTFAQLLCGWAMVNLESSGTGVGVVARSGNWPPALGSTTRELGSLVSWEGAPAAADALALEFTLTRGLAVAVLKTPSNARPGTCVAHLVAGERGTLDGATALSLYDSGLFRTSVEDPGYPTDRWDAVPDSFGHNASLAAAADAYLDLDWLPALLGYTLAHLAGRGPGVQLRVEHGTDALAMLRALYGILPRNTLRALTFCTTATPSADCAIVTVTRDSKDAPTGERRIVTPGDRGDESDPFVQLGRQIVGHRQAGATLPESLGTAQEIGIWCYRRHLRALGPDELDDDHLAEVIGDPELNADWFQDPAVAARAVRLAIGNPSVARSLAGLELRPGVRETFEKVLIDRVMNDTRDRTRLLEVARQLGVDLTEALVTAARRRLESGHGQLTAADAAVVWPSVHTDWITGSPKRRQVVAGYLSRHRALREHAIGARDRALVHRALRVEVDDHGVPTGSSHLLRTAMYANLGIVAQVAVDVACDGRDRYALEQILTCAPPDRLSALIAECVRYPALDARDLMKALTLSRSDPAELVAALTPAWRELRRSLGLPEPIEALVVLDADDSVTDEIPRGRLSRKGFGRRNGRDWSTTDLSALLRSPDEPIDVDEARETLSAALHSDLEYVVTRLVSRTKSPDGAAVLQRVLAVVSPEQLPGLVTACARQWDMTPATLLPALAALDLEPAELADTLAGGWPWVRTRLDLPPAIAALLALDAAAARPWAAREPETRRGWQFWR</sequence>
<name>A0A386ZLC3_9NOCA</name>
<proteinExistence type="predicted"/>
<dbReference type="EMBL" id="CP032568">
    <property type="protein sequence ID" value="AYF78083.1"/>
    <property type="molecule type" value="Genomic_DNA"/>
</dbReference>
<dbReference type="AlphaFoldDB" id="A0A386ZLC3"/>
<reference evidence="1 2" key="1">
    <citation type="submission" date="2018-09" db="EMBL/GenBank/DDBJ databases">
        <title>Nocardia yunnanensis sp. nov., an actinomycete isolated from a soil sample.</title>
        <authorList>
            <person name="Zhang J."/>
        </authorList>
    </citation>
    <scope>NUCLEOTIDE SEQUENCE [LARGE SCALE GENOMIC DNA]</scope>
    <source>
        <strain evidence="1 2">CFHS0054</strain>
    </source>
</reference>
<keyword evidence="2" id="KW-1185">Reference proteome</keyword>
<protein>
    <submittedName>
        <fullName evidence="1">Uncharacterized protein</fullName>
    </submittedName>
</protein>
<dbReference type="Proteomes" id="UP000267164">
    <property type="component" value="Chromosome"/>
</dbReference>
<accession>A0A386ZLC3</accession>
<dbReference type="RefSeq" id="WP_120743166.1">
    <property type="nucleotide sequence ID" value="NZ_CP032568.1"/>
</dbReference>
<gene>
    <name evidence="1" type="ORF">D7D52_34465</name>
</gene>
<organism evidence="1 2">
    <name type="scientific">Nocardia yunnanensis</name>
    <dbReference type="NCBI Taxonomy" id="2382165"/>
    <lineage>
        <taxon>Bacteria</taxon>
        <taxon>Bacillati</taxon>
        <taxon>Actinomycetota</taxon>
        <taxon>Actinomycetes</taxon>
        <taxon>Mycobacteriales</taxon>
        <taxon>Nocardiaceae</taxon>
        <taxon>Nocardia</taxon>
    </lineage>
</organism>